<dbReference type="RefSeq" id="WP_101755034.1">
    <property type="nucleotide sequence ID" value="NZ_CP136962.1"/>
</dbReference>
<dbReference type="Proteomes" id="UP000234781">
    <property type="component" value="Chromosome"/>
</dbReference>
<gene>
    <name evidence="1" type="ORF">CYJ98_001630</name>
</gene>
<dbReference type="AlphaFoldDB" id="A0A9X7F9C0"/>
<reference evidence="2" key="1">
    <citation type="submission" date="2017-12" db="EMBL/GenBank/DDBJ databases">
        <title>Phylogenetic diversity of female urinary microbiome.</title>
        <authorList>
            <person name="Thomas-White K."/>
            <person name="Wolfe A.J."/>
        </authorList>
    </citation>
    <scope>NUCLEOTIDE SEQUENCE [LARGE SCALE GENOMIC DNA]</scope>
    <source>
        <strain evidence="2">UMB0023</strain>
    </source>
</reference>
<protein>
    <submittedName>
        <fullName evidence="1">Uncharacterized protein</fullName>
    </submittedName>
</protein>
<sequence>MSIKTPKDNSRNGENMSIKIPTLPFGKMNNVIPMNTGGRLLGFAQATNLIGAIAESYNRTLDYRTDIKRLEMEELRIEEQARLAHDAIDKNFKLQMAHLSNRRGEAMACYEAVHRELSSIHDQRQTVMKMAEETQKAALRPETSLEEKRLQHEAALQYLSCSIELGQHAGRQLEQAKQNLPLVDLQKIAI</sequence>
<keyword evidence="2" id="KW-1185">Reference proteome</keyword>
<reference evidence="1 2" key="2">
    <citation type="submission" date="2023-10" db="EMBL/GenBank/DDBJ databases">
        <authorList>
            <person name="Choi B."/>
        </authorList>
    </citation>
    <scope>NUCLEOTIDE SEQUENCE [LARGE SCALE GENOMIC DNA]</scope>
    <source>
        <strain evidence="1 2">UMB0023</strain>
    </source>
</reference>
<proteinExistence type="predicted"/>
<organism evidence="1 2">
    <name type="scientific">Neisseria perflava</name>
    <dbReference type="NCBI Taxonomy" id="33053"/>
    <lineage>
        <taxon>Bacteria</taxon>
        <taxon>Pseudomonadati</taxon>
        <taxon>Pseudomonadota</taxon>
        <taxon>Betaproteobacteria</taxon>
        <taxon>Neisseriales</taxon>
        <taxon>Neisseriaceae</taxon>
        <taxon>Neisseria</taxon>
    </lineage>
</organism>
<dbReference type="EMBL" id="CP136962">
    <property type="protein sequence ID" value="WOS98380.1"/>
    <property type="molecule type" value="Genomic_DNA"/>
</dbReference>
<accession>A0A9X7F9C0</accession>
<name>A0A9X7F9C0_NEIPE</name>
<evidence type="ECO:0000313" key="2">
    <source>
        <dbReference type="Proteomes" id="UP000234781"/>
    </source>
</evidence>
<evidence type="ECO:0000313" key="1">
    <source>
        <dbReference type="EMBL" id="WOS98380.1"/>
    </source>
</evidence>